<evidence type="ECO:0000256" key="1">
    <source>
        <dbReference type="SAM" id="MobiDB-lite"/>
    </source>
</evidence>
<proteinExistence type="predicted"/>
<dbReference type="EMBL" id="BPVZ01000256">
    <property type="protein sequence ID" value="GKV48421.1"/>
    <property type="molecule type" value="Genomic_DNA"/>
</dbReference>
<gene>
    <name evidence="2" type="ORF">SLEP1_g55237</name>
</gene>
<keyword evidence="3" id="KW-1185">Reference proteome</keyword>
<protein>
    <submittedName>
        <fullName evidence="2">Uncharacterized protein</fullName>
    </submittedName>
</protein>
<name>A0AAV5MEY0_9ROSI</name>
<evidence type="ECO:0000313" key="3">
    <source>
        <dbReference type="Proteomes" id="UP001054252"/>
    </source>
</evidence>
<reference evidence="2 3" key="1">
    <citation type="journal article" date="2021" name="Commun. Biol.">
        <title>The genome of Shorea leprosula (Dipterocarpaceae) highlights the ecological relevance of drought in aseasonal tropical rainforests.</title>
        <authorList>
            <person name="Ng K.K.S."/>
            <person name="Kobayashi M.J."/>
            <person name="Fawcett J.A."/>
            <person name="Hatakeyama M."/>
            <person name="Paape T."/>
            <person name="Ng C.H."/>
            <person name="Ang C.C."/>
            <person name="Tnah L.H."/>
            <person name="Lee C.T."/>
            <person name="Nishiyama T."/>
            <person name="Sese J."/>
            <person name="O'Brien M.J."/>
            <person name="Copetti D."/>
            <person name="Mohd Noor M.I."/>
            <person name="Ong R.C."/>
            <person name="Putra M."/>
            <person name="Sireger I.Z."/>
            <person name="Indrioko S."/>
            <person name="Kosugi Y."/>
            <person name="Izuno A."/>
            <person name="Isagi Y."/>
            <person name="Lee S.L."/>
            <person name="Shimizu K.K."/>
        </authorList>
    </citation>
    <scope>NUCLEOTIDE SEQUENCE [LARGE SCALE GENOMIC DNA]</scope>
    <source>
        <strain evidence="2">214</strain>
    </source>
</reference>
<dbReference type="AlphaFoldDB" id="A0AAV5MEY0"/>
<evidence type="ECO:0000313" key="2">
    <source>
        <dbReference type="EMBL" id="GKV48421.1"/>
    </source>
</evidence>
<organism evidence="2 3">
    <name type="scientific">Rubroshorea leprosula</name>
    <dbReference type="NCBI Taxonomy" id="152421"/>
    <lineage>
        <taxon>Eukaryota</taxon>
        <taxon>Viridiplantae</taxon>
        <taxon>Streptophyta</taxon>
        <taxon>Embryophyta</taxon>
        <taxon>Tracheophyta</taxon>
        <taxon>Spermatophyta</taxon>
        <taxon>Magnoliopsida</taxon>
        <taxon>eudicotyledons</taxon>
        <taxon>Gunneridae</taxon>
        <taxon>Pentapetalae</taxon>
        <taxon>rosids</taxon>
        <taxon>malvids</taxon>
        <taxon>Malvales</taxon>
        <taxon>Dipterocarpaceae</taxon>
        <taxon>Rubroshorea</taxon>
    </lineage>
</organism>
<feature type="region of interest" description="Disordered" evidence="1">
    <location>
        <begin position="32"/>
        <end position="66"/>
    </location>
</feature>
<feature type="compositionally biased region" description="Polar residues" evidence="1">
    <location>
        <begin position="38"/>
        <end position="53"/>
    </location>
</feature>
<dbReference type="Proteomes" id="UP001054252">
    <property type="component" value="Unassembled WGS sequence"/>
</dbReference>
<sequence length="66" mass="7124">MGKKKMAFPVPLPVQINSSMDKRNNNDQAWTVTEPGFQDQNSFSSCLSESSGTPPVDKGVPELPSA</sequence>
<comment type="caution">
    <text evidence="2">The sequence shown here is derived from an EMBL/GenBank/DDBJ whole genome shotgun (WGS) entry which is preliminary data.</text>
</comment>
<accession>A0AAV5MEY0</accession>